<evidence type="ECO:0000313" key="3">
    <source>
        <dbReference type="EMBL" id="PAA14165.1"/>
    </source>
</evidence>
<keyword evidence="1" id="KW-0732">Signal</keyword>
<dbReference type="GO" id="GO:0009289">
    <property type="term" value="C:pilus"/>
    <property type="evidence" value="ECO:0007669"/>
    <property type="project" value="InterPro"/>
</dbReference>
<gene>
    <name evidence="3" type="ORF">CJU81_05165</name>
</gene>
<dbReference type="EMBL" id="NQKQ01000004">
    <property type="protein sequence ID" value="PAA14165.1"/>
    <property type="molecule type" value="Genomic_DNA"/>
</dbReference>
<dbReference type="SUPFAM" id="SSF49401">
    <property type="entry name" value="Bacterial adhesins"/>
    <property type="match status" value="1"/>
</dbReference>
<feature type="signal peptide" evidence="1">
    <location>
        <begin position="1"/>
        <end position="27"/>
    </location>
</feature>
<name>A0A267ANM6_PSEFR</name>
<dbReference type="InterPro" id="IPR000259">
    <property type="entry name" value="Adhesion_dom_fimbrial"/>
</dbReference>
<dbReference type="Pfam" id="PF00419">
    <property type="entry name" value="Fimbrial"/>
    <property type="match status" value="1"/>
</dbReference>
<evidence type="ECO:0000256" key="1">
    <source>
        <dbReference type="SAM" id="SignalP"/>
    </source>
</evidence>
<dbReference type="RefSeq" id="WP_095035773.1">
    <property type="nucleotide sequence ID" value="NZ_NQKQ01000004.1"/>
</dbReference>
<dbReference type="InterPro" id="IPR008966">
    <property type="entry name" value="Adhesion_dom_sf"/>
</dbReference>
<evidence type="ECO:0000259" key="2">
    <source>
        <dbReference type="Pfam" id="PF00419"/>
    </source>
</evidence>
<evidence type="ECO:0000313" key="4">
    <source>
        <dbReference type="Proteomes" id="UP000215861"/>
    </source>
</evidence>
<dbReference type="AlphaFoldDB" id="A0A267ANM6"/>
<dbReference type="PANTHER" id="PTHR33420:SF5">
    <property type="entry name" value="FIMBRIAL SUBUNIT"/>
    <property type="match status" value="1"/>
</dbReference>
<dbReference type="PANTHER" id="PTHR33420">
    <property type="entry name" value="FIMBRIAL SUBUNIT ELFA-RELATED"/>
    <property type="match status" value="1"/>
</dbReference>
<dbReference type="InterPro" id="IPR050263">
    <property type="entry name" value="Bact_Fimbrial_Adh_Pro"/>
</dbReference>
<protein>
    <submittedName>
        <fullName evidence="3">Fimbrial protein</fullName>
    </submittedName>
</protein>
<dbReference type="OrthoDB" id="6466381at2"/>
<reference evidence="3 4" key="1">
    <citation type="submission" date="2017-08" db="EMBL/GenBank/DDBJ databases">
        <title>Genomic and metabolic characterisation of spoilage-associated Pseudomonas species.</title>
        <authorList>
            <person name="Stanborough T."/>
            <person name="Fegan N."/>
            <person name="Powell S.M."/>
            <person name="Singh T."/>
            <person name="Tamplin M.L."/>
            <person name="Chandry P.S."/>
        </authorList>
    </citation>
    <scope>NUCLEOTIDE SEQUENCE [LARGE SCALE GENOMIC DNA]</scope>
    <source>
        <strain evidence="3 4">F1801</strain>
    </source>
</reference>
<proteinExistence type="predicted"/>
<dbReference type="GO" id="GO:0043709">
    <property type="term" value="P:cell adhesion involved in single-species biofilm formation"/>
    <property type="evidence" value="ECO:0007669"/>
    <property type="project" value="TreeGrafter"/>
</dbReference>
<dbReference type="Gene3D" id="2.60.40.1090">
    <property type="entry name" value="Fimbrial-type adhesion domain"/>
    <property type="match status" value="1"/>
</dbReference>
<comment type="caution">
    <text evidence="3">The sequence shown here is derived from an EMBL/GenBank/DDBJ whole genome shotgun (WGS) entry which is preliminary data.</text>
</comment>
<feature type="chain" id="PRO_5013283676" evidence="1">
    <location>
        <begin position="28"/>
        <end position="193"/>
    </location>
</feature>
<dbReference type="InterPro" id="IPR036937">
    <property type="entry name" value="Adhesion_dom_fimbrial_sf"/>
</dbReference>
<feature type="domain" description="Fimbrial-type adhesion" evidence="2">
    <location>
        <begin position="33"/>
        <end position="192"/>
    </location>
</feature>
<organism evidence="3 4">
    <name type="scientific">Pseudomonas fragi</name>
    <dbReference type="NCBI Taxonomy" id="296"/>
    <lineage>
        <taxon>Bacteria</taxon>
        <taxon>Pseudomonadati</taxon>
        <taxon>Pseudomonadota</taxon>
        <taxon>Gammaproteobacteria</taxon>
        <taxon>Pseudomonadales</taxon>
        <taxon>Pseudomonadaceae</taxon>
        <taxon>Pseudomonas</taxon>
    </lineage>
</organism>
<accession>A0A267ANM6</accession>
<sequence length="193" mass="19903">MFQKFGKYTALCGSSLLIVMAAATAQAADGQVEFTGTINDNACTINSESVKKSVDMGQVRIADFPNTVGAVATSGATPFSISLENCSGSTLKNASIKFSGQQSGTDATVLGMTGENQVSGVGIQINDARTGNKLALNTASNDYVLRPQSNTFDFTASYVRLVADTEASGDTPGARGIGTGKVNALASFDVTYK</sequence>
<dbReference type="Proteomes" id="UP000215861">
    <property type="component" value="Unassembled WGS sequence"/>
</dbReference>